<accession>A0A2A2JZH7</accession>
<evidence type="ECO:0000313" key="2">
    <source>
        <dbReference type="Proteomes" id="UP000218231"/>
    </source>
</evidence>
<protein>
    <submittedName>
        <fullName evidence="1">Uncharacterized protein</fullName>
    </submittedName>
</protein>
<keyword evidence="2" id="KW-1185">Reference proteome</keyword>
<evidence type="ECO:0000313" key="1">
    <source>
        <dbReference type="EMBL" id="PAV66939.1"/>
    </source>
</evidence>
<gene>
    <name evidence="1" type="ORF">WR25_17887</name>
</gene>
<comment type="caution">
    <text evidence="1">The sequence shown here is derived from an EMBL/GenBank/DDBJ whole genome shotgun (WGS) entry which is preliminary data.</text>
</comment>
<sequence length="104" mass="11231">MAAKCTGSIPSLSIIGINIGVARRMALTSSMNIPTNSRKRLTSSIKMSGFSLMVVNPSKSNCGTLCMVNMRDNIDAKKTKTNNTPVICPAFQSVVYKSFQPNSR</sequence>
<dbReference type="Proteomes" id="UP000218231">
    <property type="component" value="Unassembled WGS sequence"/>
</dbReference>
<dbReference type="EMBL" id="LIAE01010017">
    <property type="protein sequence ID" value="PAV66939.1"/>
    <property type="molecule type" value="Genomic_DNA"/>
</dbReference>
<proteinExistence type="predicted"/>
<reference evidence="1 2" key="1">
    <citation type="journal article" date="2017" name="Curr. Biol.">
        <title>Genome architecture and evolution of a unichromosomal asexual nematode.</title>
        <authorList>
            <person name="Fradin H."/>
            <person name="Zegar C."/>
            <person name="Gutwein M."/>
            <person name="Lucas J."/>
            <person name="Kovtun M."/>
            <person name="Corcoran D."/>
            <person name="Baugh L.R."/>
            <person name="Kiontke K."/>
            <person name="Gunsalus K."/>
            <person name="Fitch D.H."/>
            <person name="Piano F."/>
        </authorList>
    </citation>
    <scope>NUCLEOTIDE SEQUENCE [LARGE SCALE GENOMIC DNA]</scope>
    <source>
        <strain evidence="1">PF1309</strain>
    </source>
</reference>
<organism evidence="1 2">
    <name type="scientific">Diploscapter pachys</name>
    <dbReference type="NCBI Taxonomy" id="2018661"/>
    <lineage>
        <taxon>Eukaryota</taxon>
        <taxon>Metazoa</taxon>
        <taxon>Ecdysozoa</taxon>
        <taxon>Nematoda</taxon>
        <taxon>Chromadorea</taxon>
        <taxon>Rhabditida</taxon>
        <taxon>Rhabditina</taxon>
        <taxon>Rhabditomorpha</taxon>
        <taxon>Rhabditoidea</taxon>
        <taxon>Rhabditidae</taxon>
        <taxon>Diploscapter</taxon>
    </lineage>
</organism>
<dbReference type="AlphaFoldDB" id="A0A2A2JZH7"/>
<name>A0A2A2JZH7_9BILA</name>